<proteinExistence type="predicted"/>
<name>A0A0A9CDD2_ARUDO</name>
<dbReference type="EMBL" id="GBRH01224329">
    <property type="protein sequence ID" value="JAD73566.1"/>
    <property type="molecule type" value="Transcribed_RNA"/>
</dbReference>
<sequence length="16" mass="1908">MCKMEVIILVRQKFGL</sequence>
<protein>
    <submittedName>
        <fullName evidence="1">Uncharacterized protein</fullName>
    </submittedName>
</protein>
<organism evidence="1">
    <name type="scientific">Arundo donax</name>
    <name type="common">Giant reed</name>
    <name type="synonym">Donax arundinaceus</name>
    <dbReference type="NCBI Taxonomy" id="35708"/>
    <lineage>
        <taxon>Eukaryota</taxon>
        <taxon>Viridiplantae</taxon>
        <taxon>Streptophyta</taxon>
        <taxon>Embryophyta</taxon>
        <taxon>Tracheophyta</taxon>
        <taxon>Spermatophyta</taxon>
        <taxon>Magnoliopsida</taxon>
        <taxon>Liliopsida</taxon>
        <taxon>Poales</taxon>
        <taxon>Poaceae</taxon>
        <taxon>PACMAD clade</taxon>
        <taxon>Arundinoideae</taxon>
        <taxon>Arundineae</taxon>
        <taxon>Arundo</taxon>
    </lineage>
</organism>
<evidence type="ECO:0000313" key="1">
    <source>
        <dbReference type="EMBL" id="JAD73566.1"/>
    </source>
</evidence>
<dbReference type="AlphaFoldDB" id="A0A0A9CDD2"/>
<reference evidence="1" key="1">
    <citation type="submission" date="2014-09" db="EMBL/GenBank/DDBJ databases">
        <authorList>
            <person name="Magalhaes I.L.F."/>
            <person name="Oliveira U."/>
            <person name="Santos F.R."/>
            <person name="Vidigal T.H.D.A."/>
            <person name="Brescovit A.D."/>
            <person name="Santos A.J."/>
        </authorList>
    </citation>
    <scope>NUCLEOTIDE SEQUENCE</scope>
    <source>
        <tissue evidence="1">Shoot tissue taken approximately 20 cm above the soil surface</tissue>
    </source>
</reference>
<reference evidence="1" key="2">
    <citation type="journal article" date="2015" name="Data Brief">
        <title>Shoot transcriptome of the giant reed, Arundo donax.</title>
        <authorList>
            <person name="Barrero R.A."/>
            <person name="Guerrero F.D."/>
            <person name="Moolhuijzen P."/>
            <person name="Goolsby J.A."/>
            <person name="Tidwell J."/>
            <person name="Bellgard S.E."/>
            <person name="Bellgard M.I."/>
        </authorList>
    </citation>
    <scope>NUCLEOTIDE SEQUENCE</scope>
    <source>
        <tissue evidence="1">Shoot tissue taken approximately 20 cm above the soil surface</tissue>
    </source>
</reference>
<accession>A0A0A9CDD2</accession>